<dbReference type="CDD" id="cd07036">
    <property type="entry name" value="TPP_PYR_E1-PDHc-beta_like"/>
    <property type="match status" value="1"/>
</dbReference>
<dbReference type="Proteomes" id="UP000220102">
    <property type="component" value="Unassembled WGS sequence"/>
</dbReference>
<accession>A0A2A8CYV1</accession>
<evidence type="ECO:0000256" key="3">
    <source>
        <dbReference type="ARBA" id="ARBA00023002"/>
    </source>
</evidence>
<evidence type="ECO:0000256" key="4">
    <source>
        <dbReference type="ARBA" id="ARBA00023052"/>
    </source>
</evidence>
<dbReference type="GO" id="GO:0016624">
    <property type="term" value="F:oxidoreductase activity, acting on the aldehyde or oxo group of donors, disulfide as acceptor"/>
    <property type="evidence" value="ECO:0007669"/>
    <property type="project" value="InterPro"/>
</dbReference>
<sequence length="668" mass="73472">MPQVDTPPSLDVHALYRAMLVPRVIEEKMLRLIRQGRISKWFSGYGQEAIAVGTTWALRDDDYILPMHRNLGVWTTRGVELRPLFCQLMGKEGGFTKGRDRTFHFGLPEKHIIGMISHMAAMMPVACGLGQAFRYRDEDRVAVTFCGDGGSREGDFHEALNLASVWDLPVVFLVENNGYGLSTPTTDALGTTNIAEAARGYGMPGEAVDGNDVLEVIDHVESAAEYARSNGPVLLEMKTFRVRGHEEASGTKYVPDDLIETWEDRDPVDRLTRHALANGHMKQADIEALREELEQEINEIAEWALDQPEVESTVEAERADLFAPFSDDSPLAFDLSLVAPNDEPKSEKRFIDAIQDGLRQAMEADETSLVMGQDVAEYGGVFKVTEGFLDQFGPKRVRNTPIIESGAIGASLGLAVEGLNPVVEMQYGDFITCGFNQTVNNLATTHYRWAQEVGVTIRAPIGGGIGAGPFHSQSMEAWFAHAPGLKVVLPSSPADAKGLLIAAMADPNPVLFFEHKKLYRSIREDVPDAPYRLPLGTARVARTGADATIVSWGVGVHWALEAAEAWQEEGVDLEVIDLRTIVPWDRDIVLQSLAKTNRLLVLHEATRTGGFGAEVAAEITEEGFKELDAPPIRVGAEDLPVPFARNLERDIFSAKSKLDDALDRLLTF</sequence>
<dbReference type="RefSeq" id="WP_098074974.1">
    <property type="nucleotide sequence ID" value="NZ_PDEQ01000003.1"/>
</dbReference>
<comment type="function">
    <text evidence="2">E1 component of the 2-oxoglutarate dehydrogenase (OGDH) complex which catalyzes the decarboxylation of 2-oxoglutarate, the first step in the conversion of 2-oxoglutarate to succinyl-CoA and CO(2).</text>
</comment>
<dbReference type="InterPro" id="IPR005475">
    <property type="entry name" value="Transketolase-like_Pyr-bd"/>
</dbReference>
<comment type="caution">
    <text evidence="6">The sequence shown here is derived from an EMBL/GenBank/DDBJ whole genome shotgun (WGS) entry which is preliminary data.</text>
</comment>
<evidence type="ECO:0000313" key="6">
    <source>
        <dbReference type="EMBL" id="PEN13810.1"/>
    </source>
</evidence>
<name>A0A2A8CYV1_9BACT</name>
<dbReference type="FunFam" id="3.40.50.970:FF:000001">
    <property type="entry name" value="Pyruvate dehydrogenase E1 beta subunit"/>
    <property type="match status" value="1"/>
</dbReference>
<dbReference type="Pfam" id="PF02780">
    <property type="entry name" value="Transketolase_C"/>
    <property type="match status" value="1"/>
</dbReference>
<proteinExistence type="predicted"/>
<evidence type="ECO:0000313" key="7">
    <source>
        <dbReference type="Proteomes" id="UP000220102"/>
    </source>
</evidence>
<evidence type="ECO:0000256" key="2">
    <source>
        <dbReference type="ARBA" id="ARBA00003906"/>
    </source>
</evidence>
<dbReference type="EMBL" id="PDEQ01000003">
    <property type="protein sequence ID" value="PEN13810.1"/>
    <property type="molecule type" value="Genomic_DNA"/>
</dbReference>
<feature type="domain" description="Transketolase-like pyrimidine-binding" evidence="5">
    <location>
        <begin position="348"/>
        <end position="521"/>
    </location>
</feature>
<dbReference type="OrthoDB" id="9769337at2"/>
<dbReference type="FunFam" id="3.40.50.920:FF:000001">
    <property type="entry name" value="Pyruvate dehydrogenase E1 beta subunit"/>
    <property type="match status" value="1"/>
</dbReference>
<dbReference type="AlphaFoldDB" id="A0A2A8CYV1"/>
<gene>
    <name evidence="6" type="ORF">CRI94_07015</name>
</gene>
<organism evidence="6 7">
    <name type="scientific">Longibacter salinarum</name>
    <dbReference type="NCBI Taxonomy" id="1850348"/>
    <lineage>
        <taxon>Bacteria</taxon>
        <taxon>Pseudomonadati</taxon>
        <taxon>Rhodothermota</taxon>
        <taxon>Rhodothermia</taxon>
        <taxon>Rhodothermales</taxon>
        <taxon>Salisaetaceae</taxon>
        <taxon>Longibacter</taxon>
    </lineage>
</organism>
<dbReference type="InterPro" id="IPR009014">
    <property type="entry name" value="Transketo_C/PFOR_II"/>
</dbReference>
<dbReference type="Pfam" id="PF00676">
    <property type="entry name" value="E1_dh"/>
    <property type="match status" value="1"/>
</dbReference>
<dbReference type="InterPro" id="IPR001017">
    <property type="entry name" value="DH_E1"/>
</dbReference>
<keyword evidence="4" id="KW-0786">Thiamine pyrophosphate</keyword>
<dbReference type="Gene3D" id="3.40.50.970">
    <property type="match status" value="2"/>
</dbReference>
<dbReference type="CDD" id="cd02000">
    <property type="entry name" value="TPP_E1_PDC_ADC_BCADC"/>
    <property type="match status" value="1"/>
</dbReference>
<comment type="cofactor">
    <cofactor evidence="1">
        <name>thiamine diphosphate</name>
        <dbReference type="ChEBI" id="CHEBI:58937"/>
    </cofactor>
</comment>
<keyword evidence="7" id="KW-1185">Reference proteome</keyword>
<dbReference type="Pfam" id="PF02779">
    <property type="entry name" value="Transket_pyr"/>
    <property type="match status" value="1"/>
</dbReference>
<dbReference type="Gene3D" id="3.40.50.920">
    <property type="match status" value="1"/>
</dbReference>
<keyword evidence="3" id="KW-0560">Oxidoreductase</keyword>
<dbReference type="SMART" id="SM00861">
    <property type="entry name" value="Transket_pyr"/>
    <property type="match status" value="1"/>
</dbReference>
<dbReference type="SUPFAM" id="SSF52922">
    <property type="entry name" value="TK C-terminal domain-like"/>
    <property type="match status" value="1"/>
</dbReference>
<dbReference type="SUPFAM" id="SSF52518">
    <property type="entry name" value="Thiamin diphosphate-binding fold (THDP-binding)"/>
    <property type="match status" value="2"/>
</dbReference>
<protein>
    <submittedName>
        <fullName evidence="6">Dehydrogenase</fullName>
    </submittedName>
</protein>
<evidence type="ECO:0000256" key="1">
    <source>
        <dbReference type="ARBA" id="ARBA00001964"/>
    </source>
</evidence>
<dbReference type="PANTHER" id="PTHR43257">
    <property type="entry name" value="PYRUVATE DEHYDROGENASE E1 COMPONENT BETA SUBUNIT"/>
    <property type="match status" value="1"/>
</dbReference>
<evidence type="ECO:0000259" key="5">
    <source>
        <dbReference type="SMART" id="SM00861"/>
    </source>
</evidence>
<dbReference type="InterPro" id="IPR029061">
    <property type="entry name" value="THDP-binding"/>
</dbReference>
<dbReference type="InterPro" id="IPR033248">
    <property type="entry name" value="Transketolase_C"/>
</dbReference>
<dbReference type="PANTHER" id="PTHR43257:SF2">
    <property type="entry name" value="PYRUVATE DEHYDROGENASE E1 COMPONENT SUBUNIT BETA"/>
    <property type="match status" value="1"/>
</dbReference>
<reference evidence="6 7" key="1">
    <citation type="submission" date="2017-10" db="EMBL/GenBank/DDBJ databases">
        <title>Draft genome of Longibacter Salinarum.</title>
        <authorList>
            <person name="Goh K.M."/>
            <person name="Shamsir M.S."/>
            <person name="Lim S.W."/>
        </authorList>
    </citation>
    <scope>NUCLEOTIDE SEQUENCE [LARGE SCALE GENOMIC DNA]</scope>
    <source>
        <strain evidence="6 7">KCTC 52045</strain>
    </source>
</reference>